<gene>
    <name evidence="2" type="ORF">SAMN05216352_11233</name>
</gene>
<dbReference type="PANTHER" id="PTHR43752">
    <property type="entry name" value="BNR/ASP-BOX REPEAT FAMILY PROTEIN"/>
    <property type="match status" value="1"/>
</dbReference>
<dbReference type="AlphaFoldDB" id="A0A1G8NI54"/>
<accession>A0A1G8NI54</accession>
<dbReference type="CDD" id="cd15482">
    <property type="entry name" value="Sialidase_non-viral"/>
    <property type="match status" value="1"/>
</dbReference>
<dbReference type="InterPro" id="IPR011040">
    <property type="entry name" value="Sialidase"/>
</dbReference>
<dbReference type="Gene3D" id="2.120.10.10">
    <property type="match status" value="1"/>
</dbReference>
<dbReference type="InterPro" id="IPR036278">
    <property type="entry name" value="Sialidase_sf"/>
</dbReference>
<evidence type="ECO:0000313" key="2">
    <source>
        <dbReference type="EMBL" id="SDI79832.1"/>
    </source>
</evidence>
<evidence type="ECO:0000313" key="3">
    <source>
        <dbReference type="Proteomes" id="UP000199017"/>
    </source>
</evidence>
<feature type="domain" description="Sialidase" evidence="1">
    <location>
        <begin position="32"/>
        <end position="338"/>
    </location>
</feature>
<sequence>MTDIDELGTNIPSLFPHNHASNIILLRNGDRLCVWFGGSREGRADISILLSRLNKGSDEWSTPTVVSNDSERSEQNPILFENPNGELWLIYTAQDAVHQDSAVVRCRISNDNGYTWSNVKTLFDKSGSFVRNPPVVLENGDIILPAYYSLKSEDGFLGNDFSVVKISSDNGKTWTEHEVEKSKGLVHMSIVRLADDNLVAFFRSRKADYIYRSTSSDYGKTWTTPEKTELPNNNASIQGLRLNNDSIAVIFNNINAEMKPPVENRPPWFDKSDMDAVGVKEKENPSAIWGVQRSPLAIAVSEDEGLTWPYIKNIVTDVEGNPEFSYPSIEKIEDNKIDITFTNRRDCIRYLSLQKDWLKS</sequence>
<dbReference type="PANTHER" id="PTHR43752:SF2">
    <property type="entry name" value="BNR_ASP-BOX REPEAT FAMILY PROTEIN"/>
    <property type="match status" value="1"/>
</dbReference>
<keyword evidence="3" id="KW-1185">Reference proteome</keyword>
<dbReference type="EMBL" id="FNDU01000012">
    <property type="protein sequence ID" value="SDI79832.1"/>
    <property type="molecule type" value="Genomic_DNA"/>
</dbReference>
<reference evidence="2 3" key="1">
    <citation type="submission" date="2016-10" db="EMBL/GenBank/DDBJ databases">
        <authorList>
            <person name="de Groot N.N."/>
        </authorList>
    </citation>
    <scope>NUCLEOTIDE SEQUENCE [LARGE SCALE GENOMIC DNA]</scope>
    <source>
        <strain evidence="3">P4B,CCM 7963,CECT 7998,DSM 25260,IBRC-M 10614,KCTC 13821</strain>
    </source>
</reference>
<protein>
    <submittedName>
        <fullName evidence="2">Predicted neuraminidase (Sialidase)</fullName>
    </submittedName>
</protein>
<organism evidence="2 3">
    <name type="scientific">Alteribacillus bidgolensis</name>
    <dbReference type="NCBI Taxonomy" id="930129"/>
    <lineage>
        <taxon>Bacteria</taxon>
        <taxon>Bacillati</taxon>
        <taxon>Bacillota</taxon>
        <taxon>Bacilli</taxon>
        <taxon>Bacillales</taxon>
        <taxon>Bacillaceae</taxon>
        <taxon>Alteribacillus</taxon>
    </lineage>
</organism>
<dbReference type="Pfam" id="PF13088">
    <property type="entry name" value="BNR_2"/>
    <property type="match status" value="1"/>
</dbReference>
<dbReference type="STRING" id="930129.SAMN05216352_11233"/>
<proteinExistence type="predicted"/>
<name>A0A1G8NI54_9BACI</name>
<dbReference type="Proteomes" id="UP000199017">
    <property type="component" value="Unassembled WGS sequence"/>
</dbReference>
<dbReference type="SUPFAM" id="SSF50939">
    <property type="entry name" value="Sialidases"/>
    <property type="match status" value="1"/>
</dbReference>
<evidence type="ECO:0000259" key="1">
    <source>
        <dbReference type="Pfam" id="PF13088"/>
    </source>
</evidence>